<dbReference type="Pfam" id="PF00921">
    <property type="entry name" value="Lipoprotein_2"/>
    <property type="match status" value="1"/>
</dbReference>
<dbReference type="HOGENOM" id="CLU_054711_4_2_12"/>
<evidence type="ECO:0000256" key="2">
    <source>
        <dbReference type="ARBA" id="ARBA00004459"/>
    </source>
</evidence>
<comment type="subcellular location">
    <subcellularLocation>
        <location evidence="2 8">Cell outer membrane</location>
        <topology evidence="2 8">Lipid-anchor</topology>
    </subcellularLocation>
</comment>
<evidence type="ECO:0000256" key="7">
    <source>
        <dbReference type="ARBA" id="ARBA00023288"/>
    </source>
</evidence>
<keyword evidence="4 8" id="KW-0472">Membrane</keyword>
<name>W5SLR3_9SPIR</name>
<evidence type="ECO:0000256" key="8">
    <source>
        <dbReference type="RuleBase" id="RU363105"/>
    </source>
</evidence>
<organism evidence="9">
    <name type="scientific">Borrelia crocidurae DOU</name>
    <dbReference type="NCBI Taxonomy" id="1293575"/>
    <lineage>
        <taxon>Bacteria</taxon>
        <taxon>Pseudomonadati</taxon>
        <taxon>Spirochaetota</taxon>
        <taxon>Spirochaetia</taxon>
        <taxon>Spirochaetales</taxon>
        <taxon>Borreliaceae</taxon>
        <taxon>Borrelia</taxon>
    </lineage>
</organism>
<evidence type="ECO:0000256" key="5">
    <source>
        <dbReference type="ARBA" id="ARBA00023139"/>
    </source>
</evidence>
<keyword evidence="5 8" id="KW-0564">Palmitate</keyword>
<proteinExistence type="predicted"/>
<evidence type="ECO:0000256" key="1">
    <source>
        <dbReference type="ARBA" id="ARBA00003932"/>
    </source>
</evidence>
<comment type="function">
    <text evidence="1 8">The Vlp and Vsp proteins are antigenically distinct proteins, only one vlp or vsp gene is transcriptionally active at any one time. Switching between these genes is a mechanism of host immune response evasion.</text>
</comment>
<keyword evidence="3" id="KW-0732">Signal</keyword>
<keyword evidence="7 8" id="KW-0449">Lipoprotein</keyword>
<evidence type="ECO:0000256" key="4">
    <source>
        <dbReference type="ARBA" id="ARBA00023136"/>
    </source>
</evidence>
<evidence type="ECO:0000256" key="3">
    <source>
        <dbReference type="ARBA" id="ARBA00022729"/>
    </source>
</evidence>
<accession>W5SLR3</accession>
<sequence>MKRVKGIVMMMVVVMGCNSGGVKDPEKVFLSSIANLGKGFLEVFVSFEDMLSGAFGIKSETKKSDVGKYFTDIAATMESVKNKLQT</sequence>
<keyword evidence="6 8" id="KW-0998">Cell outer membrane</keyword>
<protein>
    <recommendedName>
        <fullName evidence="8">Variable large protein</fullName>
    </recommendedName>
</protein>
<reference evidence="9" key="1">
    <citation type="submission" date="2013-02" db="EMBL/GenBank/DDBJ databases">
        <title>Comparative genomics of Borrelia species.</title>
        <authorList>
            <person name="Schwan T.G."/>
            <person name="Raffel S.J."/>
            <person name="Porcella S.F."/>
        </authorList>
    </citation>
    <scope>NUCLEOTIDE SEQUENCE</scope>
    <source>
        <strain evidence="9">DOU</strain>
        <plasmid evidence="9">unnamed</plasmid>
    </source>
</reference>
<dbReference type="EMBL" id="CP004327">
    <property type="protein sequence ID" value="AHH07623.1"/>
    <property type="molecule type" value="Genomic_DNA"/>
</dbReference>
<evidence type="ECO:0000313" key="9">
    <source>
        <dbReference type="EMBL" id="AHH07623.1"/>
    </source>
</evidence>
<dbReference type="InterPro" id="IPR000680">
    <property type="entry name" value="Borrelia_lipo"/>
</dbReference>
<dbReference type="SUPFAM" id="SSF74748">
    <property type="entry name" value="Variable surface antigen VlsE"/>
    <property type="match status" value="1"/>
</dbReference>
<dbReference type="PROSITE" id="PS51257">
    <property type="entry name" value="PROKAR_LIPOPROTEIN"/>
    <property type="match status" value="1"/>
</dbReference>
<dbReference type="AlphaFoldDB" id="W5SLR3"/>
<evidence type="ECO:0000256" key="6">
    <source>
        <dbReference type="ARBA" id="ARBA00023237"/>
    </source>
</evidence>
<geneLocation type="plasmid" evidence="9">
    <name>unnamed</name>
</geneLocation>
<keyword evidence="9" id="KW-0614">Plasmid</keyword>
<dbReference type="GO" id="GO:0009279">
    <property type="term" value="C:cell outer membrane"/>
    <property type="evidence" value="ECO:0007669"/>
    <property type="project" value="UniProtKB-SubCell"/>
</dbReference>
<gene>
    <name evidence="9" type="ORF">BCD_1557</name>
</gene>